<name>A0ABS3VSZ3_MICEH</name>
<keyword evidence="1" id="KW-0472">Membrane</keyword>
<keyword evidence="3" id="KW-1185">Reference proteome</keyword>
<evidence type="ECO:0000313" key="3">
    <source>
        <dbReference type="Proteomes" id="UP000823521"/>
    </source>
</evidence>
<protein>
    <submittedName>
        <fullName evidence="2">Uncharacterized protein</fullName>
    </submittedName>
</protein>
<proteinExistence type="predicted"/>
<sequence>MAPARRDVPVLAADALLGLLLPIWQLVIGILVLLALLASVRTLARRGPSRMSTALLVTAAAIIGLAVIGVLLQGE</sequence>
<feature type="transmembrane region" description="Helical" evidence="1">
    <location>
        <begin position="52"/>
        <end position="72"/>
    </location>
</feature>
<feature type="transmembrane region" description="Helical" evidence="1">
    <location>
        <begin position="15"/>
        <end position="40"/>
    </location>
</feature>
<accession>A0ABS3VSZ3</accession>
<dbReference type="EMBL" id="WVUH01000137">
    <property type="protein sequence ID" value="MBO4207667.1"/>
    <property type="molecule type" value="Genomic_DNA"/>
</dbReference>
<evidence type="ECO:0000313" key="2">
    <source>
        <dbReference type="EMBL" id="MBO4207667.1"/>
    </source>
</evidence>
<keyword evidence="1" id="KW-1133">Transmembrane helix</keyword>
<evidence type="ECO:0000256" key="1">
    <source>
        <dbReference type="SAM" id="Phobius"/>
    </source>
</evidence>
<comment type="caution">
    <text evidence="2">The sequence shown here is derived from an EMBL/GenBank/DDBJ whole genome shotgun (WGS) entry which is preliminary data.</text>
</comment>
<keyword evidence="1" id="KW-0812">Transmembrane</keyword>
<gene>
    <name evidence="2" type="ORF">GSF22_16900</name>
</gene>
<organism evidence="2 3">
    <name type="scientific">Micromonospora echinofusca</name>
    <dbReference type="NCBI Taxonomy" id="47858"/>
    <lineage>
        <taxon>Bacteria</taxon>
        <taxon>Bacillati</taxon>
        <taxon>Actinomycetota</taxon>
        <taxon>Actinomycetes</taxon>
        <taxon>Micromonosporales</taxon>
        <taxon>Micromonosporaceae</taxon>
        <taxon>Micromonospora</taxon>
    </lineage>
</organism>
<reference evidence="2 3" key="1">
    <citation type="submission" date="2019-12" db="EMBL/GenBank/DDBJ databases">
        <title>Whole genome sequencing of endophytic Actinobacterium Micromonospora sp. MPMI6T.</title>
        <authorList>
            <person name="Evv R."/>
            <person name="Podile A.R."/>
        </authorList>
    </citation>
    <scope>NUCLEOTIDE SEQUENCE [LARGE SCALE GENOMIC DNA]</scope>
    <source>
        <strain evidence="2 3">MPMI6</strain>
    </source>
</reference>
<dbReference type="RefSeq" id="WP_208814558.1">
    <property type="nucleotide sequence ID" value="NZ_WVUH01000137.1"/>
</dbReference>
<dbReference type="Proteomes" id="UP000823521">
    <property type="component" value="Unassembled WGS sequence"/>
</dbReference>